<reference evidence="2" key="1">
    <citation type="journal article" date="2012" name="Nature">
        <title>The tomato genome sequence provides insights into fleshy fruit evolution.</title>
        <authorList>
            <consortium name="Tomato Genome Consortium"/>
        </authorList>
    </citation>
    <scope>NUCLEOTIDE SEQUENCE [LARGE SCALE GENOMIC DNA]</scope>
    <source>
        <strain evidence="2">cv. Heinz 1706</strain>
    </source>
</reference>
<dbReference type="PaxDb" id="4081-Solyc11g006210.1.1"/>
<organism evidence="2">
    <name type="scientific">Solanum lycopersicum</name>
    <name type="common">Tomato</name>
    <name type="synonym">Lycopersicon esculentum</name>
    <dbReference type="NCBI Taxonomy" id="4081"/>
    <lineage>
        <taxon>Eukaryota</taxon>
        <taxon>Viridiplantae</taxon>
        <taxon>Streptophyta</taxon>
        <taxon>Embryophyta</taxon>
        <taxon>Tracheophyta</taxon>
        <taxon>Spermatophyta</taxon>
        <taxon>Magnoliopsida</taxon>
        <taxon>eudicotyledons</taxon>
        <taxon>Gunneridae</taxon>
        <taxon>Pentapetalae</taxon>
        <taxon>asterids</taxon>
        <taxon>lamiids</taxon>
        <taxon>Solanales</taxon>
        <taxon>Solanaceae</taxon>
        <taxon>Solanoideae</taxon>
        <taxon>Solaneae</taxon>
        <taxon>Solanum</taxon>
        <taxon>Solanum subgen. Lycopersicon</taxon>
    </lineage>
</organism>
<keyword evidence="1" id="KW-1133">Transmembrane helix</keyword>
<accession>A0A3Q7IPH0</accession>
<sequence>MSSSRMYIVVQDSLGGNIIKFIRCLQLQIFLAFIFGVLMNLRQGTGVFLEFTETSKLICY</sequence>
<dbReference type="EnsemblPlants" id="Solyc11g006210.2.1">
    <property type="protein sequence ID" value="Solyc11g006210.2.1"/>
    <property type="gene ID" value="Solyc11g006210.2"/>
</dbReference>
<evidence type="ECO:0000313" key="2">
    <source>
        <dbReference type="EnsemblPlants" id="Solyc11g006210.2.1"/>
    </source>
</evidence>
<feature type="transmembrane region" description="Helical" evidence="1">
    <location>
        <begin position="21"/>
        <end position="41"/>
    </location>
</feature>
<keyword evidence="1" id="KW-0812">Transmembrane</keyword>
<dbReference type="Proteomes" id="UP000004994">
    <property type="component" value="Chromosome 11"/>
</dbReference>
<dbReference type="AlphaFoldDB" id="A0A3Q7IPH0"/>
<proteinExistence type="predicted"/>
<keyword evidence="3" id="KW-1185">Reference proteome</keyword>
<dbReference type="InParanoid" id="A0A3Q7IPH0"/>
<evidence type="ECO:0000313" key="3">
    <source>
        <dbReference type="Proteomes" id="UP000004994"/>
    </source>
</evidence>
<evidence type="ECO:0000256" key="1">
    <source>
        <dbReference type="SAM" id="Phobius"/>
    </source>
</evidence>
<name>A0A3Q7IPH0_SOLLC</name>
<protein>
    <submittedName>
        <fullName evidence="2">Uncharacterized protein</fullName>
    </submittedName>
</protein>
<dbReference type="Gramene" id="Solyc11g006210.2.1">
    <property type="protein sequence ID" value="Solyc11g006210.2.1"/>
    <property type="gene ID" value="Solyc11g006210.2"/>
</dbReference>
<keyword evidence="1" id="KW-0472">Membrane</keyword>
<reference evidence="2" key="2">
    <citation type="submission" date="2019-01" db="UniProtKB">
        <authorList>
            <consortium name="EnsemblPlants"/>
        </authorList>
    </citation>
    <scope>IDENTIFICATION</scope>
    <source>
        <strain evidence="2">cv. Heinz 1706</strain>
    </source>
</reference>